<dbReference type="AlphaFoldDB" id="A0A6C0D5C6"/>
<reference evidence="1" key="1">
    <citation type="journal article" date="2020" name="Nature">
        <title>Giant virus diversity and host interactions through global metagenomics.</title>
        <authorList>
            <person name="Schulz F."/>
            <person name="Roux S."/>
            <person name="Paez-Espino D."/>
            <person name="Jungbluth S."/>
            <person name="Walsh D.A."/>
            <person name="Denef V.J."/>
            <person name="McMahon K.D."/>
            <person name="Konstantinidis K.T."/>
            <person name="Eloe-Fadrosh E.A."/>
            <person name="Kyrpides N.C."/>
            <person name="Woyke T."/>
        </authorList>
    </citation>
    <scope>NUCLEOTIDE SEQUENCE</scope>
    <source>
        <strain evidence="1">GVMAG-M-3300023174-116</strain>
    </source>
</reference>
<sequence length="207" mass="24456">MNKVIHFSSQTLNSLHKNASTNISECSVDDATKKINNEKMKNEKKSYIDLLDKVSIQEVPNAIISIYDNYDSQLILIQKLYKGIPFYEQKYFSQALKNKLDCYKQQDIKKKYDDYNNFITLENIIEKLVTCSMLCFYCNVKTLILFKNSRESCQWTLDRINNYDEHSNSNTIICCLKCNLQRRRKNSAKFKFSKQLEHNLITLKKLE</sequence>
<dbReference type="Gene3D" id="3.30.40.220">
    <property type="match status" value="1"/>
</dbReference>
<organism evidence="1">
    <name type="scientific">viral metagenome</name>
    <dbReference type="NCBI Taxonomy" id="1070528"/>
    <lineage>
        <taxon>unclassified sequences</taxon>
        <taxon>metagenomes</taxon>
        <taxon>organismal metagenomes</taxon>
    </lineage>
</organism>
<proteinExistence type="predicted"/>
<dbReference type="EMBL" id="MN739534">
    <property type="protein sequence ID" value="QHT11480.1"/>
    <property type="molecule type" value="Genomic_DNA"/>
</dbReference>
<protein>
    <submittedName>
        <fullName evidence="1">Uncharacterized protein</fullName>
    </submittedName>
</protein>
<accession>A0A6C0D5C6</accession>
<name>A0A6C0D5C6_9ZZZZ</name>
<evidence type="ECO:0000313" key="1">
    <source>
        <dbReference type="EMBL" id="QHT11480.1"/>
    </source>
</evidence>